<dbReference type="AlphaFoldDB" id="A0A7M7JX03"/>
<dbReference type="PANTHER" id="PTHR33936:SF25">
    <property type="entry name" value="C2H2-TYPE DOMAIN-CONTAINING PROTEIN"/>
    <property type="match status" value="1"/>
</dbReference>
<feature type="domain" description="C2H2-type" evidence="2">
    <location>
        <begin position="72"/>
        <end position="95"/>
    </location>
</feature>
<accession>A0A7M7JX03</accession>
<dbReference type="InterPro" id="IPR052797">
    <property type="entry name" value="RegFact_GeneExpr_CellDeath"/>
</dbReference>
<evidence type="ECO:0000256" key="1">
    <source>
        <dbReference type="SAM" id="MobiDB-lite"/>
    </source>
</evidence>
<dbReference type="SMART" id="SM00355">
    <property type="entry name" value="ZnF_C2H2"/>
    <property type="match status" value="2"/>
</dbReference>
<evidence type="ECO:0000313" key="4">
    <source>
        <dbReference type="Proteomes" id="UP000594260"/>
    </source>
</evidence>
<dbReference type="EnsemblMetazoa" id="XM_022801520">
    <property type="protein sequence ID" value="XP_022657255"/>
    <property type="gene ID" value="LOC111248713"/>
</dbReference>
<dbReference type="RefSeq" id="XP_022657255.1">
    <property type="nucleotide sequence ID" value="XM_022801520.1"/>
</dbReference>
<dbReference type="Proteomes" id="UP000594260">
    <property type="component" value="Unplaced"/>
</dbReference>
<dbReference type="EnsemblMetazoa" id="XM_022801518">
    <property type="protein sequence ID" value="XP_022657253"/>
    <property type="gene ID" value="LOC111248713"/>
</dbReference>
<dbReference type="PANTHER" id="PTHR33936">
    <property type="entry name" value="PROTEIN CBG17840"/>
    <property type="match status" value="1"/>
</dbReference>
<feature type="compositionally biased region" description="Basic and acidic residues" evidence="1">
    <location>
        <begin position="289"/>
        <end position="304"/>
    </location>
</feature>
<feature type="domain" description="C2H2-type" evidence="2">
    <location>
        <begin position="33"/>
        <end position="54"/>
    </location>
</feature>
<keyword evidence="4" id="KW-1185">Reference proteome</keyword>
<proteinExistence type="predicted"/>
<dbReference type="InParanoid" id="A0A7M7JX03"/>
<protein>
    <recommendedName>
        <fullName evidence="2">C2H2-type domain-containing protein</fullName>
    </recommendedName>
</protein>
<dbReference type="OrthoDB" id="6777076at2759"/>
<dbReference type="InterPro" id="IPR013087">
    <property type="entry name" value="Znf_C2H2_type"/>
</dbReference>
<dbReference type="RefSeq" id="XP_022657253.1">
    <property type="nucleotide sequence ID" value="XM_022801518.1"/>
</dbReference>
<dbReference type="PROSITE" id="PS00028">
    <property type="entry name" value="ZINC_FINGER_C2H2_1"/>
    <property type="match status" value="2"/>
</dbReference>
<evidence type="ECO:0000259" key="2">
    <source>
        <dbReference type="PROSITE" id="PS00028"/>
    </source>
</evidence>
<feature type="region of interest" description="Disordered" evidence="1">
    <location>
        <begin position="257"/>
        <end position="305"/>
    </location>
</feature>
<name>A0A7M7JX03_VARDE</name>
<reference evidence="3" key="1">
    <citation type="submission" date="2021-01" db="UniProtKB">
        <authorList>
            <consortium name="EnsemblMetazoa"/>
        </authorList>
    </citation>
    <scope>IDENTIFICATION</scope>
</reference>
<organism evidence="3 4">
    <name type="scientific">Varroa destructor</name>
    <name type="common">Honeybee mite</name>
    <dbReference type="NCBI Taxonomy" id="109461"/>
    <lineage>
        <taxon>Eukaryota</taxon>
        <taxon>Metazoa</taxon>
        <taxon>Ecdysozoa</taxon>
        <taxon>Arthropoda</taxon>
        <taxon>Chelicerata</taxon>
        <taxon>Arachnida</taxon>
        <taxon>Acari</taxon>
        <taxon>Parasitiformes</taxon>
        <taxon>Mesostigmata</taxon>
        <taxon>Gamasina</taxon>
        <taxon>Dermanyssoidea</taxon>
        <taxon>Varroidae</taxon>
        <taxon>Varroa</taxon>
    </lineage>
</organism>
<dbReference type="KEGG" id="vde:111248713"/>
<dbReference type="Gene3D" id="3.30.160.60">
    <property type="entry name" value="Classic Zinc Finger"/>
    <property type="match status" value="1"/>
</dbReference>
<feature type="compositionally biased region" description="Polar residues" evidence="1">
    <location>
        <begin position="266"/>
        <end position="285"/>
    </location>
</feature>
<dbReference type="GeneID" id="111248713"/>
<sequence length="602" mass="67570">MAEDEIELLESAAHSASAKAETKEPLSKRPIQCEHCSLRLSNRQTYLKHLGRRHPEKQFDQLCSPAKKWYACEEAACDVKVRSREELLHHLGKDHEWEIKEVTGTFDTEDEFEIFFQRVQKMYKTRFVSRHGKVNGVKRFYCNREGAVRVKMKDRSRKHIKRGTSKIGTFCTAHAIVSYHTNGQVSIIGSVTHYNHELEGKYLPLLDSEKNFIRYHAQLGMNCREILEILHKTVGELDEDDPLRYVDYKTIRNTLERGKTLEQNRRSQSGNSVDPGNVQMLNKINNYPRHREESVPTKASEERSSTSFSDIVLEHTAATNGSFDIVQTDTHQWGVKRPEGKVRHRVSRVSDVCPSEIRVGGAQCDLTCKLCMCCAHLFKCNCGGATKIGKMCKHIHAVVQFIKDSERQQDAESQVVSQQGVVHEMVGEEFSVVQEVEEEHGLLDSYIEENDTGVVLKQEVSTVEGATYTLQGASAQPGPTSGCQVVTIIQETHGVEAPTGADSTAGHIGTADNGTFLTYEVLPDGSVATMATEGAVATTGGRTVVGEQRINPEFEHFLEQFTHLLKQLHQVSNPKNILQTCTILQQLKKLFLATEPPKLVKS</sequence>
<evidence type="ECO:0000313" key="3">
    <source>
        <dbReference type="EnsemblMetazoa" id="XP_022657253"/>
    </source>
</evidence>